<keyword evidence="2" id="KW-1185">Reference proteome</keyword>
<name>A0ACC2GFR3_DALPE</name>
<evidence type="ECO:0000313" key="1">
    <source>
        <dbReference type="EMBL" id="KAJ8002521.1"/>
    </source>
</evidence>
<protein>
    <submittedName>
        <fullName evidence="1">Uncharacterized protein</fullName>
    </submittedName>
</protein>
<sequence>MTKDAETLRRVPQNDNYQHYDSIMDSWVYTDRLFTEPQPCREEDHTTNYMFYNNTPYHQEGPACSPADRMSSEPSETGSSPDLLVMEASQNLVKSESIFSCYQQEALNLNDMMLSHFYPPYVHQTPQPVSSGPDTYNHILDTLLSQTWQADTVCPDTSTEVQSYSDLFPEQPSPVYTDSYTNSPAETFRSDFQFVLEAPLPAQNKSSELPSVYLNRGLFYPISFLGSSTSLSCDQVKTVVMVVFENSKSADTQLSYWSQWHERQPTTKQRVIDVADYNGVFCGIGQVEEVAFNALSFTWNPSEEAKAYVRINCLSTDFSNQKGVKGLPLNLQVDTYDISRGTNRLIHRAACQMKIFSDKGAERKMKDENRRRSRKSRGKNVIVSENDTGRSSGCVGSGSTFLKALDDHVSCPVLFIPKTHLSCGQRLSPPTTPEEKTSLKRPFPDEAHQNDSSPVATKQARREDPQRVLLYVRRGSEEVFESLLLDSPTLKGLKEVLSKQYGLQEDAIWKVYKKCKRGFLVNVDDNIIEYYSNHLPFLIEISEVPSDKFLVTLVEL</sequence>
<gene>
    <name evidence="1" type="ORF">DPEC_G00159770</name>
</gene>
<dbReference type="Proteomes" id="UP001157502">
    <property type="component" value="Chromosome 13"/>
</dbReference>
<comment type="caution">
    <text evidence="1">The sequence shown here is derived from an EMBL/GenBank/DDBJ whole genome shotgun (WGS) entry which is preliminary data.</text>
</comment>
<proteinExistence type="predicted"/>
<reference evidence="1" key="1">
    <citation type="submission" date="2021-05" db="EMBL/GenBank/DDBJ databases">
        <authorList>
            <person name="Pan Q."/>
            <person name="Jouanno E."/>
            <person name="Zahm M."/>
            <person name="Klopp C."/>
            <person name="Cabau C."/>
            <person name="Louis A."/>
            <person name="Berthelot C."/>
            <person name="Parey E."/>
            <person name="Roest Crollius H."/>
            <person name="Montfort J."/>
            <person name="Robinson-Rechavi M."/>
            <person name="Bouchez O."/>
            <person name="Lampietro C."/>
            <person name="Lopez Roques C."/>
            <person name="Donnadieu C."/>
            <person name="Postlethwait J."/>
            <person name="Bobe J."/>
            <person name="Dillon D."/>
            <person name="Chandos A."/>
            <person name="von Hippel F."/>
            <person name="Guiguen Y."/>
        </authorList>
    </citation>
    <scope>NUCLEOTIDE SEQUENCE</scope>
    <source>
        <strain evidence="1">YG-Jan2019</strain>
    </source>
</reference>
<organism evidence="1 2">
    <name type="scientific">Dallia pectoralis</name>
    <name type="common">Alaska blackfish</name>
    <dbReference type="NCBI Taxonomy" id="75939"/>
    <lineage>
        <taxon>Eukaryota</taxon>
        <taxon>Metazoa</taxon>
        <taxon>Chordata</taxon>
        <taxon>Craniata</taxon>
        <taxon>Vertebrata</taxon>
        <taxon>Euteleostomi</taxon>
        <taxon>Actinopterygii</taxon>
        <taxon>Neopterygii</taxon>
        <taxon>Teleostei</taxon>
        <taxon>Protacanthopterygii</taxon>
        <taxon>Esociformes</taxon>
        <taxon>Umbridae</taxon>
        <taxon>Dallia</taxon>
    </lineage>
</organism>
<accession>A0ACC2GFR3</accession>
<dbReference type="EMBL" id="CM055740">
    <property type="protein sequence ID" value="KAJ8002521.1"/>
    <property type="molecule type" value="Genomic_DNA"/>
</dbReference>
<evidence type="ECO:0000313" key="2">
    <source>
        <dbReference type="Proteomes" id="UP001157502"/>
    </source>
</evidence>